<organism evidence="3 4">
    <name type="scientific">Streptomyces viridosporus T7A</name>
    <dbReference type="NCBI Taxonomy" id="665577"/>
    <lineage>
        <taxon>Bacteria</taxon>
        <taxon>Bacillati</taxon>
        <taxon>Actinomycetota</taxon>
        <taxon>Actinomycetes</taxon>
        <taxon>Kitasatosporales</taxon>
        <taxon>Streptomycetaceae</taxon>
        <taxon>Streptomyces</taxon>
    </lineage>
</organism>
<name>A0ABX6APL5_STRVD</name>
<feature type="domain" description="GmrSD restriction endonucleases N-terminal" evidence="2">
    <location>
        <begin position="13"/>
        <end position="254"/>
    </location>
</feature>
<keyword evidence="4" id="KW-1185">Reference proteome</keyword>
<evidence type="ECO:0000256" key="1">
    <source>
        <dbReference type="SAM" id="MobiDB-lite"/>
    </source>
</evidence>
<gene>
    <name evidence="3" type="ORF">CP969_32570</name>
</gene>
<evidence type="ECO:0000313" key="3">
    <source>
        <dbReference type="EMBL" id="QEU88894.1"/>
    </source>
</evidence>
<protein>
    <submittedName>
        <fullName evidence="3">DUF262 domain-containing protein</fullName>
    </submittedName>
</protein>
<proteinExistence type="predicted"/>
<evidence type="ECO:0000259" key="2">
    <source>
        <dbReference type="Pfam" id="PF03235"/>
    </source>
</evidence>
<dbReference type="RefSeq" id="WP_016823621.1">
    <property type="nucleotide sequence ID" value="NZ_CP023700.1"/>
</dbReference>
<dbReference type="InterPro" id="IPR004919">
    <property type="entry name" value="GmrSD_N"/>
</dbReference>
<sequence>MATETFSIDKRPLQDLLRQVEAGKIQLPEFQRGWVWPWPNIASLLASVSLNYPVGTMMLLKGGGDVRFKYRPIEGATPDGQAQPESLVLDGQQRLTSLFQSLAMDRPVVTQDERKRRAVGWFYVDMVRALDENEDREDAIRFIPASRQVVNFRSEVLEDYSTSELEYRHRLFPLRCVFDNSWGDGYARHWGYASDAMELWYRFRDGFVRSFDLYHFPVIELGKNTPRQAVCQVFEKVNTGGVTLTVFELLTATYAADEFDLRHHWEECRAAWQTPEYAILRDVSNTDFLQAVTLRATAARRRREQEAGTDEERLPRIGCKRKDMLALSLEDYRRYAPDVVNGFKAAAKFLRQQFVFDTRFLPYGTQLIPLAAIFAFAGKDAESAGAQEKLARWYWCGVFGELYGGTTETRFNLDLPDVVDWIHGSPTEPRTVTAAQFAASRLLTLRTRQSAAYKGIYALLLKAGAVDWRTGEKAEVTAYFDEAVDIHHIFPQSWCQKHGYERSVYNSIVNKTPLTARTNRIISGTAPSEYLQRLTKTAQTSPEGVAQRIRTHLVDPDLMRTDDFDAFFAARQAVLLEQISTAMGKPAVDDRIPGQRPGAAVQAAERTEGAAQLGQPAGGA</sequence>
<dbReference type="PANTHER" id="PTHR37292:SF2">
    <property type="entry name" value="DUF262 DOMAIN-CONTAINING PROTEIN"/>
    <property type="match status" value="1"/>
</dbReference>
<feature type="compositionally biased region" description="Low complexity" evidence="1">
    <location>
        <begin position="609"/>
        <end position="620"/>
    </location>
</feature>
<reference evidence="3 4" key="1">
    <citation type="submission" date="2017-09" db="EMBL/GenBank/DDBJ databases">
        <authorList>
            <person name="Lee N."/>
            <person name="Cho B.-K."/>
        </authorList>
    </citation>
    <scope>NUCLEOTIDE SEQUENCE [LARGE SCALE GENOMIC DNA]</scope>
    <source>
        <strain evidence="3 4">ATCC 39115</strain>
    </source>
</reference>
<dbReference type="Pfam" id="PF03235">
    <property type="entry name" value="GmrSD_N"/>
    <property type="match status" value="1"/>
</dbReference>
<dbReference type="Proteomes" id="UP000327143">
    <property type="component" value="Chromosome"/>
</dbReference>
<dbReference type="PANTHER" id="PTHR37292">
    <property type="entry name" value="VNG6097C"/>
    <property type="match status" value="1"/>
</dbReference>
<accession>A0ABX6APL5</accession>
<evidence type="ECO:0000313" key="4">
    <source>
        <dbReference type="Proteomes" id="UP000327143"/>
    </source>
</evidence>
<dbReference type="EMBL" id="CP023700">
    <property type="protein sequence ID" value="QEU88894.1"/>
    <property type="molecule type" value="Genomic_DNA"/>
</dbReference>
<feature type="region of interest" description="Disordered" evidence="1">
    <location>
        <begin position="587"/>
        <end position="620"/>
    </location>
</feature>